<evidence type="ECO:0000256" key="8">
    <source>
        <dbReference type="SAM" id="Phobius"/>
    </source>
</evidence>
<dbReference type="Gene3D" id="1.10.287.130">
    <property type="match status" value="1"/>
</dbReference>
<dbReference type="Proteomes" id="UP000478546">
    <property type="component" value="Unassembled WGS sequence"/>
</dbReference>
<dbReference type="InterPro" id="IPR004358">
    <property type="entry name" value="Sig_transdc_His_kin-like_C"/>
</dbReference>
<dbReference type="SUPFAM" id="SSF55874">
    <property type="entry name" value="ATPase domain of HSP90 chaperone/DNA topoisomerase II/histidine kinase"/>
    <property type="match status" value="1"/>
</dbReference>
<evidence type="ECO:0000313" key="11">
    <source>
        <dbReference type="Proteomes" id="UP000478546"/>
    </source>
</evidence>
<dbReference type="AlphaFoldDB" id="A0A6B2H6I0"/>
<dbReference type="PRINTS" id="PR00344">
    <property type="entry name" value="BCTRLSENSOR"/>
</dbReference>
<evidence type="ECO:0000256" key="5">
    <source>
        <dbReference type="ARBA" id="ARBA00022777"/>
    </source>
</evidence>
<keyword evidence="8" id="KW-0812">Transmembrane</keyword>
<keyword evidence="8" id="KW-1133">Transmembrane helix</keyword>
<evidence type="ECO:0000256" key="1">
    <source>
        <dbReference type="ARBA" id="ARBA00000085"/>
    </source>
</evidence>
<dbReference type="SMART" id="SM00387">
    <property type="entry name" value="HATPase_c"/>
    <property type="match status" value="1"/>
</dbReference>
<dbReference type="PANTHER" id="PTHR42878:SF7">
    <property type="entry name" value="SENSOR HISTIDINE KINASE GLRK"/>
    <property type="match status" value="1"/>
</dbReference>
<dbReference type="Pfam" id="PF02518">
    <property type="entry name" value="HATPase_c"/>
    <property type="match status" value="1"/>
</dbReference>
<keyword evidence="7" id="KW-0902">Two-component regulatory system</keyword>
<dbReference type="Gene3D" id="3.30.565.10">
    <property type="entry name" value="Histidine kinase-like ATPase, C-terminal domain"/>
    <property type="match status" value="1"/>
</dbReference>
<evidence type="ECO:0000256" key="3">
    <source>
        <dbReference type="ARBA" id="ARBA00022679"/>
    </source>
</evidence>
<keyword evidence="11" id="KW-1185">Reference proteome</keyword>
<sequence length="451" mass="51025">MSFRNYRLQLLLRIVLLGASIYALAIVGPGQYYRGTFLGLLVFIVLQIILLVYFHERTNRQFLRFLNSIKYDDFTENFHVTGEGKVQNQLALGLNDVVKKFREVRAEKEAHLHYFEVIVQHIGIGIITYKPTGEILMLNNAAKKLVHLAQAQTIADLQKVSPELVLGLQQLESGEKMLVPVRQSGEQANLTVHVMELSLLGDKVRLASIQNIQRELEEKEMEAWHNLIKVLTHEIMNSVTPIASLSASASEEVSSYTDTDAEEVTILREELDDVRKCLQTISRRSDSLIRFVNDFRNLTSISVPQKSVFKVGELLHEIKMLMREQLASQKVRLTVEIPAEDILLSADRTLIEQVMINLVKNAVEAVHENENATITLQAYLDERSRARLVVKDNGHGMTEEAMQKIFIPFYTTKKTGSGIGLSLSRQIMRLHQGNIAVNSKLGEGTAFMLSF</sequence>
<dbReference type="PROSITE" id="PS50109">
    <property type="entry name" value="HIS_KIN"/>
    <property type="match status" value="1"/>
</dbReference>
<dbReference type="EC" id="2.7.13.3" evidence="2"/>
<proteinExistence type="predicted"/>
<dbReference type="InterPro" id="IPR003594">
    <property type="entry name" value="HATPase_dom"/>
</dbReference>
<keyword evidence="4" id="KW-0547">Nucleotide-binding</keyword>
<reference evidence="10 11" key="1">
    <citation type="submission" date="2020-01" db="EMBL/GenBank/DDBJ databases">
        <authorList>
            <person name="Kim M.K."/>
        </authorList>
    </citation>
    <scope>NUCLEOTIDE SEQUENCE [LARGE SCALE GENOMIC DNA]</scope>
    <source>
        <strain evidence="10 11">BT213</strain>
    </source>
</reference>
<gene>
    <name evidence="10" type="ORF">GWO68_10890</name>
</gene>
<feature type="transmembrane region" description="Helical" evidence="8">
    <location>
        <begin position="35"/>
        <end position="54"/>
    </location>
</feature>
<dbReference type="EMBL" id="JAAEAA010000012">
    <property type="protein sequence ID" value="NDK56426.1"/>
    <property type="molecule type" value="Genomic_DNA"/>
</dbReference>
<keyword evidence="5 10" id="KW-0418">Kinase</keyword>
<protein>
    <recommendedName>
        <fullName evidence="2">histidine kinase</fullName>
        <ecNumber evidence="2">2.7.13.3</ecNumber>
    </recommendedName>
</protein>
<organism evidence="10 11">
    <name type="scientific">Pontibacter fetidus</name>
    <dbReference type="NCBI Taxonomy" id="2700082"/>
    <lineage>
        <taxon>Bacteria</taxon>
        <taxon>Pseudomonadati</taxon>
        <taxon>Bacteroidota</taxon>
        <taxon>Cytophagia</taxon>
        <taxon>Cytophagales</taxon>
        <taxon>Hymenobacteraceae</taxon>
        <taxon>Pontibacter</taxon>
    </lineage>
</organism>
<accession>A0A6B2H6I0</accession>
<dbReference type="GO" id="GO:0007234">
    <property type="term" value="P:osmosensory signaling via phosphorelay pathway"/>
    <property type="evidence" value="ECO:0007669"/>
    <property type="project" value="TreeGrafter"/>
</dbReference>
<feature type="domain" description="Histidine kinase" evidence="9">
    <location>
        <begin position="230"/>
        <end position="451"/>
    </location>
</feature>
<comment type="caution">
    <text evidence="10">The sequence shown here is derived from an EMBL/GenBank/DDBJ whole genome shotgun (WGS) entry which is preliminary data.</text>
</comment>
<evidence type="ECO:0000256" key="7">
    <source>
        <dbReference type="ARBA" id="ARBA00023012"/>
    </source>
</evidence>
<keyword evidence="8" id="KW-0472">Membrane</keyword>
<dbReference type="GO" id="GO:0000156">
    <property type="term" value="F:phosphorelay response regulator activity"/>
    <property type="evidence" value="ECO:0007669"/>
    <property type="project" value="TreeGrafter"/>
</dbReference>
<evidence type="ECO:0000259" key="9">
    <source>
        <dbReference type="PROSITE" id="PS50109"/>
    </source>
</evidence>
<evidence type="ECO:0000256" key="2">
    <source>
        <dbReference type="ARBA" id="ARBA00012438"/>
    </source>
</evidence>
<dbReference type="InterPro" id="IPR036890">
    <property type="entry name" value="HATPase_C_sf"/>
</dbReference>
<dbReference type="GO" id="GO:0004673">
    <property type="term" value="F:protein histidine kinase activity"/>
    <property type="evidence" value="ECO:0007669"/>
    <property type="project" value="UniProtKB-EC"/>
</dbReference>
<dbReference type="InterPro" id="IPR050351">
    <property type="entry name" value="BphY/WalK/GraS-like"/>
</dbReference>
<dbReference type="GO" id="GO:0005524">
    <property type="term" value="F:ATP binding"/>
    <property type="evidence" value="ECO:0007669"/>
    <property type="project" value="UniProtKB-KW"/>
</dbReference>
<name>A0A6B2H6I0_9BACT</name>
<keyword evidence="6" id="KW-0067">ATP-binding</keyword>
<evidence type="ECO:0000256" key="6">
    <source>
        <dbReference type="ARBA" id="ARBA00022840"/>
    </source>
</evidence>
<dbReference type="InterPro" id="IPR005467">
    <property type="entry name" value="His_kinase_dom"/>
</dbReference>
<keyword evidence="3" id="KW-0808">Transferase</keyword>
<evidence type="ECO:0000256" key="4">
    <source>
        <dbReference type="ARBA" id="ARBA00022741"/>
    </source>
</evidence>
<evidence type="ECO:0000313" key="10">
    <source>
        <dbReference type="EMBL" id="NDK56426.1"/>
    </source>
</evidence>
<dbReference type="GO" id="GO:0030295">
    <property type="term" value="F:protein kinase activator activity"/>
    <property type="evidence" value="ECO:0007669"/>
    <property type="project" value="TreeGrafter"/>
</dbReference>
<dbReference type="PANTHER" id="PTHR42878">
    <property type="entry name" value="TWO-COMPONENT HISTIDINE KINASE"/>
    <property type="match status" value="1"/>
</dbReference>
<comment type="catalytic activity">
    <reaction evidence="1">
        <text>ATP + protein L-histidine = ADP + protein N-phospho-L-histidine.</text>
        <dbReference type="EC" id="2.7.13.3"/>
    </reaction>
</comment>